<keyword evidence="14" id="KW-1185">Reference proteome</keyword>
<keyword evidence="6" id="KW-1015">Disulfide bond</keyword>
<keyword evidence="7" id="KW-0676">Redox-active center</keyword>
<dbReference type="GO" id="GO:0034599">
    <property type="term" value="P:cellular response to oxidative stress"/>
    <property type="evidence" value="ECO:0007669"/>
    <property type="project" value="TreeGrafter"/>
</dbReference>
<dbReference type="GO" id="GO:0005737">
    <property type="term" value="C:cytoplasm"/>
    <property type="evidence" value="ECO:0007669"/>
    <property type="project" value="TreeGrafter"/>
</dbReference>
<protein>
    <recommendedName>
        <fullName evidence="2">thioredoxin-dependent peroxiredoxin</fullName>
        <ecNumber evidence="2">1.11.1.24</ecNumber>
    </recommendedName>
    <alternativeName>
        <fullName evidence="10">Bacterioferritin comigratory protein</fullName>
    </alternativeName>
    <alternativeName>
        <fullName evidence="8">Thioredoxin peroxidase</fullName>
    </alternativeName>
</protein>
<dbReference type="InterPro" id="IPR000866">
    <property type="entry name" value="AhpC/TSA"/>
</dbReference>
<comment type="function">
    <text evidence="1">Thiol-specific peroxidase that catalyzes the reduction of hydrogen peroxide and organic hydroperoxides to water and alcohols, respectively. Plays a role in cell protection against oxidative stress by detoxifying peroxides and as sensor of hydrogen peroxide-mediated signaling events.</text>
</comment>
<dbReference type="InterPro" id="IPR036249">
    <property type="entry name" value="Thioredoxin-like_sf"/>
</dbReference>
<evidence type="ECO:0000259" key="12">
    <source>
        <dbReference type="PROSITE" id="PS51352"/>
    </source>
</evidence>
<organism evidence="13 14">
    <name type="scientific">Actinocatenispora rupis</name>
    <dbReference type="NCBI Taxonomy" id="519421"/>
    <lineage>
        <taxon>Bacteria</taxon>
        <taxon>Bacillati</taxon>
        <taxon>Actinomycetota</taxon>
        <taxon>Actinomycetes</taxon>
        <taxon>Micromonosporales</taxon>
        <taxon>Micromonosporaceae</taxon>
        <taxon>Actinocatenispora</taxon>
    </lineage>
</organism>
<evidence type="ECO:0000313" key="14">
    <source>
        <dbReference type="Proteomes" id="UP000612808"/>
    </source>
</evidence>
<evidence type="ECO:0000256" key="8">
    <source>
        <dbReference type="ARBA" id="ARBA00032824"/>
    </source>
</evidence>
<evidence type="ECO:0000256" key="6">
    <source>
        <dbReference type="ARBA" id="ARBA00023157"/>
    </source>
</evidence>
<dbReference type="AlphaFoldDB" id="A0A8J3JBL0"/>
<accession>A0A8J3JBL0</accession>
<comment type="similarity">
    <text evidence="9">Belongs to the peroxiredoxin family. BCP/PrxQ subfamily.</text>
</comment>
<dbReference type="SUPFAM" id="SSF52833">
    <property type="entry name" value="Thioredoxin-like"/>
    <property type="match status" value="1"/>
</dbReference>
<dbReference type="PROSITE" id="PS51352">
    <property type="entry name" value="THIOREDOXIN_2"/>
    <property type="match status" value="1"/>
</dbReference>
<evidence type="ECO:0000256" key="7">
    <source>
        <dbReference type="ARBA" id="ARBA00023284"/>
    </source>
</evidence>
<dbReference type="Proteomes" id="UP000612808">
    <property type="component" value="Unassembled WGS sequence"/>
</dbReference>
<dbReference type="EC" id="1.11.1.24" evidence="2"/>
<evidence type="ECO:0000256" key="11">
    <source>
        <dbReference type="ARBA" id="ARBA00049091"/>
    </source>
</evidence>
<dbReference type="Pfam" id="PF00578">
    <property type="entry name" value="AhpC-TSA"/>
    <property type="match status" value="1"/>
</dbReference>
<proteinExistence type="inferred from homology"/>
<evidence type="ECO:0000313" key="13">
    <source>
        <dbReference type="EMBL" id="GID15430.1"/>
    </source>
</evidence>
<dbReference type="InterPro" id="IPR013766">
    <property type="entry name" value="Thioredoxin_domain"/>
</dbReference>
<evidence type="ECO:0000256" key="5">
    <source>
        <dbReference type="ARBA" id="ARBA00023002"/>
    </source>
</evidence>
<sequence length="157" mass="16689">MLTTGSPAPEMVLADTTGRTVRLGDFRGRGAVLMYFLRSTTCPICTRHARELAARAEEYAAADVHVLLVVPEDRATAAAWRARHRIAYPVLTGPHGRPHGTVGLGRRVFGTMQQSGTLLVDTHGVVRHAHGATLPTAGYDRTGVTAAIAALRTPVGS</sequence>
<evidence type="ECO:0000256" key="1">
    <source>
        <dbReference type="ARBA" id="ARBA00003330"/>
    </source>
</evidence>
<comment type="caution">
    <text evidence="13">The sequence shown here is derived from an EMBL/GenBank/DDBJ whole genome shotgun (WGS) entry which is preliminary data.</text>
</comment>
<keyword evidence="4" id="KW-0049">Antioxidant</keyword>
<dbReference type="EMBL" id="BOMB01000042">
    <property type="protein sequence ID" value="GID15430.1"/>
    <property type="molecule type" value="Genomic_DNA"/>
</dbReference>
<dbReference type="PANTHER" id="PTHR42801">
    <property type="entry name" value="THIOREDOXIN-DEPENDENT PEROXIDE REDUCTASE"/>
    <property type="match status" value="1"/>
</dbReference>
<feature type="domain" description="Thioredoxin" evidence="12">
    <location>
        <begin position="2"/>
        <end position="153"/>
    </location>
</feature>
<dbReference type="GO" id="GO:0045454">
    <property type="term" value="P:cell redox homeostasis"/>
    <property type="evidence" value="ECO:0007669"/>
    <property type="project" value="TreeGrafter"/>
</dbReference>
<reference evidence="13" key="1">
    <citation type="submission" date="2021-01" db="EMBL/GenBank/DDBJ databases">
        <title>Whole genome shotgun sequence of Actinocatenispora rupis NBRC 107355.</title>
        <authorList>
            <person name="Komaki H."/>
            <person name="Tamura T."/>
        </authorList>
    </citation>
    <scope>NUCLEOTIDE SEQUENCE</scope>
    <source>
        <strain evidence="13">NBRC 107355</strain>
    </source>
</reference>
<dbReference type="InterPro" id="IPR050924">
    <property type="entry name" value="Peroxiredoxin_BCP/PrxQ"/>
</dbReference>
<dbReference type="Gene3D" id="3.40.30.10">
    <property type="entry name" value="Glutaredoxin"/>
    <property type="match status" value="1"/>
</dbReference>
<evidence type="ECO:0000256" key="10">
    <source>
        <dbReference type="ARBA" id="ARBA00041373"/>
    </source>
</evidence>
<dbReference type="GO" id="GO:0008379">
    <property type="term" value="F:thioredoxin peroxidase activity"/>
    <property type="evidence" value="ECO:0007669"/>
    <property type="project" value="TreeGrafter"/>
</dbReference>
<dbReference type="RefSeq" id="WP_203663741.1">
    <property type="nucleotide sequence ID" value="NZ_BAAAZM010000022.1"/>
</dbReference>
<dbReference type="PANTHER" id="PTHR42801:SF4">
    <property type="entry name" value="AHPC_TSA FAMILY PROTEIN"/>
    <property type="match status" value="1"/>
</dbReference>
<evidence type="ECO:0000256" key="9">
    <source>
        <dbReference type="ARBA" id="ARBA00038489"/>
    </source>
</evidence>
<comment type="catalytic activity">
    <reaction evidence="11">
        <text>a hydroperoxide + [thioredoxin]-dithiol = an alcohol + [thioredoxin]-disulfide + H2O</text>
        <dbReference type="Rhea" id="RHEA:62620"/>
        <dbReference type="Rhea" id="RHEA-COMP:10698"/>
        <dbReference type="Rhea" id="RHEA-COMP:10700"/>
        <dbReference type="ChEBI" id="CHEBI:15377"/>
        <dbReference type="ChEBI" id="CHEBI:29950"/>
        <dbReference type="ChEBI" id="CHEBI:30879"/>
        <dbReference type="ChEBI" id="CHEBI:35924"/>
        <dbReference type="ChEBI" id="CHEBI:50058"/>
        <dbReference type="EC" id="1.11.1.24"/>
    </reaction>
</comment>
<name>A0A8J3JBL0_9ACTN</name>
<keyword evidence="3" id="KW-0575">Peroxidase</keyword>
<evidence type="ECO:0000256" key="3">
    <source>
        <dbReference type="ARBA" id="ARBA00022559"/>
    </source>
</evidence>
<gene>
    <name evidence="13" type="primary">ccmG</name>
    <name evidence="13" type="ORF">Aru02nite_63190</name>
</gene>
<keyword evidence="5" id="KW-0560">Oxidoreductase</keyword>
<evidence type="ECO:0000256" key="2">
    <source>
        <dbReference type="ARBA" id="ARBA00013017"/>
    </source>
</evidence>
<evidence type="ECO:0000256" key="4">
    <source>
        <dbReference type="ARBA" id="ARBA00022862"/>
    </source>
</evidence>